<dbReference type="EMBL" id="CM034399">
    <property type="protein sequence ID" value="KAJ0176529.1"/>
    <property type="molecule type" value="Genomic_DNA"/>
</dbReference>
<proteinExistence type="predicted"/>
<gene>
    <name evidence="1" type="ORF">K1T71_007708</name>
</gene>
<comment type="caution">
    <text evidence="1">The sequence shown here is derived from an EMBL/GenBank/DDBJ whole genome shotgun (WGS) entry which is preliminary data.</text>
</comment>
<evidence type="ECO:0000313" key="1">
    <source>
        <dbReference type="EMBL" id="KAJ0176529.1"/>
    </source>
</evidence>
<evidence type="ECO:0000313" key="2">
    <source>
        <dbReference type="Proteomes" id="UP000824533"/>
    </source>
</evidence>
<accession>A0ACC1CYF6</accession>
<reference evidence="1 2" key="1">
    <citation type="journal article" date="2021" name="Front. Genet.">
        <title>Chromosome-Level Genome Assembly Reveals Significant Gene Expansion in the Toll and IMD Signaling Pathways of Dendrolimus kikuchii.</title>
        <authorList>
            <person name="Zhou J."/>
            <person name="Wu P."/>
            <person name="Xiong Z."/>
            <person name="Liu N."/>
            <person name="Zhao N."/>
            <person name="Ji M."/>
            <person name="Qiu Y."/>
            <person name="Yang B."/>
        </authorList>
    </citation>
    <scope>NUCLEOTIDE SEQUENCE [LARGE SCALE GENOMIC DNA]</scope>
    <source>
        <strain evidence="1">Ann1</strain>
    </source>
</reference>
<organism evidence="1 2">
    <name type="scientific">Dendrolimus kikuchii</name>
    <dbReference type="NCBI Taxonomy" id="765133"/>
    <lineage>
        <taxon>Eukaryota</taxon>
        <taxon>Metazoa</taxon>
        <taxon>Ecdysozoa</taxon>
        <taxon>Arthropoda</taxon>
        <taxon>Hexapoda</taxon>
        <taxon>Insecta</taxon>
        <taxon>Pterygota</taxon>
        <taxon>Neoptera</taxon>
        <taxon>Endopterygota</taxon>
        <taxon>Lepidoptera</taxon>
        <taxon>Glossata</taxon>
        <taxon>Ditrysia</taxon>
        <taxon>Bombycoidea</taxon>
        <taxon>Lasiocampidae</taxon>
        <taxon>Dendrolimus</taxon>
    </lineage>
</organism>
<protein>
    <submittedName>
        <fullName evidence="1">Uncharacterized protein</fullName>
    </submittedName>
</protein>
<dbReference type="Proteomes" id="UP000824533">
    <property type="component" value="Linkage Group LG13"/>
</dbReference>
<keyword evidence="2" id="KW-1185">Reference proteome</keyword>
<name>A0ACC1CYF6_9NEOP</name>
<sequence length="527" mass="60206">MAGMDLHFCCLLLVALFCSGRVNCNPCTKLESLDITTGEQHQNGSVIHEGVEYISGTWYKEEVKGIVIIYGCPCVGRICIWKCCGHQQAFYNRTCNETDLSVVNPFSPPVYKETELLNITAHEHFFYLYGRPCNDSYIVDTASSGEELYIQKNGTLYEITPFGDQWHSPITYCVDMMVTNITESARMVASVCYPEETNNDDSPVLYAAYAIGLLLSVPFLLATFLVYALVPELRNLHGMCLMAYCSGLIVAFPFLAYLKLQVGQIGVSMSCCLVIAFIIYYSFQTTFFWLNVMCFDIWRTFRSGYRGGSINRKREYRRFWMYGLYAWGVPLILTAVTAAMQFSDVPSYIITPNFGTRKCWFSDWLSELVYFFSSVLILVVCNVTFFSITAYRIRSIKQETAILKGTESSRSDKLKKDKQRYNLYLKLFMVMGVNWSVELISFVVGGSNWYWILVDISNIALGVFIFFIFVWKKKVRNLAQNRFRQLFGLAPTTATDSRTRWTNSSGPSDDTRISAVDDSAMRLKDMH</sequence>